<dbReference type="RefSeq" id="WP_038490522.1">
    <property type="nucleotide sequence ID" value="NZ_CP009962.1"/>
</dbReference>
<feature type="transmembrane region" description="Helical" evidence="1">
    <location>
        <begin position="44"/>
        <end position="63"/>
    </location>
</feature>
<sequence>MNVALPALIVFLLLLPGFIARSRFKRAERISLDYSPFGQIVTEAMLWNCVFHPLWLLASAWLFGRTLQPLLLLELLSSDSASQAKAIQGIAAQFSWICGYFLSLYAGSWIVPNGFRLMITRFRLDRANAGWFVPWLRFNQAPWYYLLTGADFDEDERPDLIAVSAIVNVAGQAVLFTGILDNFFVDANGSLDRLILEQVMRRPLSADKPDGATTAEELERFYVVEGDYFVLRYSEAITLNIEYIKFDKLAENMTSELALAADAMGYVDALD</sequence>
<keyword evidence="1" id="KW-0472">Membrane</keyword>
<dbReference type="EMBL" id="CP009962">
    <property type="protein sequence ID" value="AIY42366.1"/>
    <property type="molecule type" value="Genomic_DNA"/>
</dbReference>
<dbReference type="STRING" id="279058.LT85_3208"/>
<protein>
    <submittedName>
        <fullName evidence="2">Uncharacterized protein</fullName>
    </submittedName>
</protein>
<keyword evidence="3" id="KW-1185">Reference proteome</keyword>
<dbReference type="KEGG" id="care:LT85_3208"/>
<dbReference type="HOGENOM" id="CLU_093089_0_0_4"/>
<proteinExistence type="predicted"/>
<accession>A0A0A1FCZ1</accession>
<evidence type="ECO:0000256" key="1">
    <source>
        <dbReference type="SAM" id="Phobius"/>
    </source>
</evidence>
<keyword evidence="1" id="KW-1133">Transmembrane helix</keyword>
<dbReference type="AlphaFoldDB" id="A0A0A1FCZ1"/>
<keyword evidence="1" id="KW-0812">Transmembrane</keyword>
<name>A0A0A1FCZ1_9BURK</name>
<evidence type="ECO:0000313" key="3">
    <source>
        <dbReference type="Proteomes" id="UP000030302"/>
    </source>
</evidence>
<organism evidence="2 3">
    <name type="scientific">Collimonas arenae</name>
    <dbReference type="NCBI Taxonomy" id="279058"/>
    <lineage>
        <taxon>Bacteria</taxon>
        <taxon>Pseudomonadati</taxon>
        <taxon>Pseudomonadota</taxon>
        <taxon>Betaproteobacteria</taxon>
        <taxon>Burkholderiales</taxon>
        <taxon>Oxalobacteraceae</taxon>
        <taxon>Collimonas</taxon>
    </lineage>
</organism>
<gene>
    <name evidence="2" type="ORF">LT85_3208</name>
</gene>
<dbReference type="Proteomes" id="UP000030302">
    <property type="component" value="Chromosome"/>
</dbReference>
<dbReference type="OrthoDB" id="9149244at2"/>
<reference evidence="3" key="1">
    <citation type="journal article" date="2014" name="Soil Biol. Biochem.">
        <title>Structure and function of bacterial communities in ageing soils: Insights from the Mendocino ecological staircase.</title>
        <authorList>
            <person name="Uroz S."/>
            <person name="Tech J.J."/>
            <person name="Sawaya N.A."/>
            <person name="Frey-Klett P."/>
            <person name="Leveau J.H.J."/>
        </authorList>
    </citation>
    <scope>NUCLEOTIDE SEQUENCE [LARGE SCALE GENOMIC DNA]</scope>
    <source>
        <strain evidence="3">Cal35</strain>
    </source>
</reference>
<evidence type="ECO:0000313" key="2">
    <source>
        <dbReference type="EMBL" id="AIY42366.1"/>
    </source>
</evidence>